<feature type="transmembrane region" description="Helical" evidence="7">
    <location>
        <begin position="327"/>
        <end position="349"/>
    </location>
</feature>
<evidence type="ECO:0000256" key="5">
    <source>
        <dbReference type="ARBA" id="ARBA00022989"/>
    </source>
</evidence>
<dbReference type="InterPro" id="IPR002528">
    <property type="entry name" value="MATE_fam"/>
</dbReference>
<reference evidence="9" key="1">
    <citation type="journal article" date="2019" name="Int. J. Syst. Evol. Microbiol.">
        <title>The Global Catalogue of Microorganisms (GCM) 10K type strain sequencing project: providing services to taxonomists for standard genome sequencing and annotation.</title>
        <authorList>
            <consortium name="The Broad Institute Genomics Platform"/>
            <consortium name="The Broad Institute Genome Sequencing Center for Infectious Disease"/>
            <person name="Wu L."/>
            <person name="Ma J."/>
        </authorList>
    </citation>
    <scope>NUCLEOTIDE SEQUENCE [LARGE SCALE GENOMIC DNA]</scope>
    <source>
        <strain evidence="9">NBRC 102146</strain>
    </source>
</reference>
<evidence type="ECO:0000256" key="7">
    <source>
        <dbReference type="SAM" id="Phobius"/>
    </source>
</evidence>
<proteinExistence type="predicted"/>
<name>A0ABQ5Z9E6_9SPHN</name>
<feature type="transmembrane region" description="Helical" evidence="7">
    <location>
        <begin position="205"/>
        <end position="226"/>
    </location>
</feature>
<evidence type="ECO:0000313" key="9">
    <source>
        <dbReference type="Proteomes" id="UP001156703"/>
    </source>
</evidence>
<keyword evidence="6 7" id="KW-0472">Membrane</keyword>
<keyword evidence="5 7" id="KW-1133">Transmembrane helix</keyword>
<dbReference type="EMBL" id="BSOO01000018">
    <property type="protein sequence ID" value="GLR48091.1"/>
    <property type="molecule type" value="Genomic_DNA"/>
</dbReference>
<feature type="transmembrane region" description="Helical" evidence="7">
    <location>
        <begin position="180"/>
        <end position="199"/>
    </location>
</feature>
<feature type="transmembrane region" description="Helical" evidence="7">
    <location>
        <begin position="296"/>
        <end position="315"/>
    </location>
</feature>
<dbReference type="Pfam" id="PF01554">
    <property type="entry name" value="MatE"/>
    <property type="match status" value="2"/>
</dbReference>
<feature type="transmembrane region" description="Helical" evidence="7">
    <location>
        <begin position="247"/>
        <end position="276"/>
    </location>
</feature>
<dbReference type="PANTHER" id="PTHR43549:SF3">
    <property type="entry name" value="MULTIDRUG RESISTANCE PROTEIN YPNP-RELATED"/>
    <property type="match status" value="1"/>
</dbReference>
<dbReference type="PANTHER" id="PTHR43549">
    <property type="entry name" value="MULTIDRUG RESISTANCE PROTEIN YPNP-RELATED"/>
    <property type="match status" value="1"/>
</dbReference>
<dbReference type="RefSeq" id="WP_051676462.1">
    <property type="nucleotide sequence ID" value="NZ_BSOO01000018.1"/>
</dbReference>
<protein>
    <submittedName>
        <fullName evidence="8">MATE family efflux transporter</fullName>
    </submittedName>
</protein>
<gene>
    <name evidence="8" type="ORF">GCM10007925_18040</name>
</gene>
<feature type="transmembrane region" description="Helical" evidence="7">
    <location>
        <begin position="369"/>
        <end position="390"/>
    </location>
</feature>
<dbReference type="NCBIfam" id="TIGR00797">
    <property type="entry name" value="matE"/>
    <property type="match status" value="1"/>
</dbReference>
<feature type="transmembrane region" description="Helical" evidence="7">
    <location>
        <begin position="104"/>
        <end position="127"/>
    </location>
</feature>
<evidence type="ECO:0000313" key="8">
    <source>
        <dbReference type="EMBL" id="GLR48091.1"/>
    </source>
</evidence>
<feature type="transmembrane region" description="Helical" evidence="7">
    <location>
        <begin position="147"/>
        <end position="168"/>
    </location>
</feature>
<feature type="transmembrane region" description="Helical" evidence="7">
    <location>
        <begin position="426"/>
        <end position="449"/>
    </location>
</feature>
<feature type="transmembrane region" description="Helical" evidence="7">
    <location>
        <begin position="32"/>
        <end position="53"/>
    </location>
</feature>
<keyword evidence="3" id="KW-1003">Cell membrane</keyword>
<evidence type="ECO:0000256" key="1">
    <source>
        <dbReference type="ARBA" id="ARBA00004429"/>
    </source>
</evidence>
<dbReference type="Proteomes" id="UP001156703">
    <property type="component" value="Unassembled WGS sequence"/>
</dbReference>
<keyword evidence="9" id="KW-1185">Reference proteome</keyword>
<organism evidence="8 9">
    <name type="scientific">Sphingomonas astaxanthinifaciens DSM 22298</name>
    <dbReference type="NCBI Taxonomy" id="1123267"/>
    <lineage>
        <taxon>Bacteria</taxon>
        <taxon>Pseudomonadati</taxon>
        <taxon>Pseudomonadota</taxon>
        <taxon>Alphaproteobacteria</taxon>
        <taxon>Sphingomonadales</taxon>
        <taxon>Sphingomonadaceae</taxon>
        <taxon>Sphingomonas</taxon>
    </lineage>
</organism>
<evidence type="ECO:0000256" key="2">
    <source>
        <dbReference type="ARBA" id="ARBA00022448"/>
    </source>
</evidence>
<evidence type="ECO:0000256" key="4">
    <source>
        <dbReference type="ARBA" id="ARBA00022692"/>
    </source>
</evidence>
<dbReference type="InterPro" id="IPR048279">
    <property type="entry name" value="MdtK-like"/>
</dbReference>
<keyword evidence="4 7" id="KW-0812">Transmembrane</keyword>
<sequence>MSAVALRPERQQDIRSAVLDGPILPPLARLSLPTIAVLVAQTVVGVAETYYVARLGSDALVGVAAVFPLWMLMTMMSAGGMGGGVAAAVSNAIGAGHHDDADALLFHAVVLAVLIGAGFSAAMWLAGPIIYGALGLQGAPIDEALRYSNWLFLCSVPIWTVNLCSAALRGSGDVKTPARISLAGIVTLVPLSPLLIFGFGPLQGMGITGAGVAVTLFYAAAAVFLLRLLRQGRTNLSLRRHRLDRKAFGRILGVGLLSSLSVVQLNLAVVLVTAAAGHFGAEALAGYGIASRVEYLLVPVLFGLGSAVLTMVGTCTGAGDVARAKRIAIVGTGIAAGFAGAVGLILAARPTVWLGLFTKDPAIFAAGSTYLRIMAIAYPALATAFLLAFVSQGSGRPAWTTIAGTVRLAIAGGLGWLAIFHLGGSYVALALIVACSQAAAALLSIWAFASGKLWIRA</sequence>
<keyword evidence="2" id="KW-0813">Transport</keyword>
<dbReference type="InterPro" id="IPR052031">
    <property type="entry name" value="Membrane_Transporter-Flippase"/>
</dbReference>
<dbReference type="PIRSF" id="PIRSF006603">
    <property type="entry name" value="DinF"/>
    <property type="match status" value="1"/>
</dbReference>
<accession>A0ABQ5Z9E6</accession>
<feature type="transmembrane region" description="Helical" evidence="7">
    <location>
        <begin position="402"/>
        <end position="420"/>
    </location>
</feature>
<comment type="subcellular location">
    <subcellularLocation>
        <location evidence="1">Cell inner membrane</location>
        <topology evidence="1">Multi-pass membrane protein</topology>
    </subcellularLocation>
</comment>
<evidence type="ECO:0000256" key="6">
    <source>
        <dbReference type="ARBA" id="ARBA00023136"/>
    </source>
</evidence>
<comment type="caution">
    <text evidence="8">The sequence shown here is derived from an EMBL/GenBank/DDBJ whole genome shotgun (WGS) entry which is preliminary data.</text>
</comment>
<evidence type="ECO:0000256" key="3">
    <source>
        <dbReference type="ARBA" id="ARBA00022475"/>
    </source>
</evidence>
<feature type="transmembrane region" description="Helical" evidence="7">
    <location>
        <begin position="59"/>
        <end position="92"/>
    </location>
</feature>